<evidence type="ECO:0000313" key="2">
    <source>
        <dbReference type="Proteomes" id="UP000503278"/>
    </source>
</evidence>
<dbReference type="Proteomes" id="UP000503278">
    <property type="component" value="Chromosome"/>
</dbReference>
<sequence length="214" mass="24552">MKKIMTTLVMMLSMSIMTPGRSRAQSIDDLLKQLSLDYQKLAGLKTMLSQMYTGYEVLNKGYRAVQDVSEGNFNLHQAFLNGLLAVSPTVRNYVRVVDIVNNQTTVISEYRSAWSAFRQDKHFTATEISYMLGVYNHLISSSLKNIDDLSLILTDSKLRMSDAQRLTAIDHIYTVSQTQLSFLRKFNDQNYRTAVQRARDDNDRQTLRNLYGIN</sequence>
<protein>
    <submittedName>
        <fullName evidence="1">TerB family tellurite resistance protein</fullName>
    </submittedName>
</protein>
<reference evidence="1 2" key="1">
    <citation type="submission" date="2020-04" db="EMBL/GenBank/DDBJ databases">
        <title>Genome sequencing of novel species.</title>
        <authorList>
            <person name="Heo J."/>
            <person name="Kim S.-J."/>
            <person name="Kim J.-S."/>
            <person name="Hong S.-B."/>
            <person name="Kwon S.-W."/>
        </authorList>
    </citation>
    <scope>NUCLEOTIDE SEQUENCE [LARGE SCALE GENOMIC DNA]</scope>
    <source>
        <strain evidence="1 2">F39-2</strain>
    </source>
</reference>
<dbReference type="RefSeq" id="WP_169607197.1">
    <property type="nucleotide sequence ID" value="NZ_CP051682.1"/>
</dbReference>
<dbReference type="EMBL" id="CP051682">
    <property type="protein sequence ID" value="QJD96100.1"/>
    <property type="molecule type" value="Genomic_DNA"/>
</dbReference>
<keyword evidence="2" id="KW-1185">Reference proteome</keyword>
<organism evidence="1 2">
    <name type="scientific">Mucilaginibacter robiniae</name>
    <dbReference type="NCBI Taxonomy" id="2728022"/>
    <lineage>
        <taxon>Bacteria</taxon>
        <taxon>Pseudomonadati</taxon>
        <taxon>Bacteroidota</taxon>
        <taxon>Sphingobacteriia</taxon>
        <taxon>Sphingobacteriales</taxon>
        <taxon>Sphingobacteriaceae</taxon>
        <taxon>Mucilaginibacter</taxon>
    </lineage>
</organism>
<name>A0A7L5DYC5_9SPHI</name>
<dbReference type="AlphaFoldDB" id="A0A7L5DYC5"/>
<proteinExistence type="predicted"/>
<accession>A0A7L5DYC5</accession>
<gene>
    <name evidence="1" type="ORF">HH214_09545</name>
</gene>
<evidence type="ECO:0000313" key="1">
    <source>
        <dbReference type="EMBL" id="QJD96100.1"/>
    </source>
</evidence>
<dbReference type="KEGG" id="mrob:HH214_09545"/>